<name>A0A212EYF7_DANPL</name>
<reference evidence="2 3" key="1">
    <citation type="journal article" date="2011" name="Cell">
        <title>The monarch butterfly genome yields insights into long-distance migration.</title>
        <authorList>
            <person name="Zhan S."/>
            <person name="Merlin C."/>
            <person name="Boore J.L."/>
            <person name="Reppert S.M."/>
        </authorList>
    </citation>
    <scope>NUCLEOTIDE SEQUENCE [LARGE SCALE GENOMIC DNA]</scope>
    <source>
        <strain evidence="2">F-2</strain>
    </source>
</reference>
<dbReference type="AlphaFoldDB" id="A0A212EYF7"/>
<dbReference type="STRING" id="278856.A0A212EYF7"/>
<proteinExistence type="predicted"/>
<dbReference type="EMBL" id="AGBW02011529">
    <property type="protein sequence ID" value="OWR46522.1"/>
    <property type="molecule type" value="Genomic_DNA"/>
</dbReference>
<comment type="caution">
    <text evidence="2">The sequence shown here is derived from an EMBL/GenBank/DDBJ whole genome shotgun (WGS) entry which is preliminary data.</text>
</comment>
<dbReference type="InParanoid" id="A0A212EYF7"/>
<dbReference type="PANTHER" id="PTHR14690:SF9">
    <property type="entry name" value="GH08353P"/>
    <property type="match status" value="1"/>
</dbReference>
<dbReference type="InterPro" id="IPR052267">
    <property type="entry name" value="N-DRC_Component"/>
</dbReference>
<dbReference type="PANTHER" id="PTHR14690">
    <property type="entry name" value="IQ MOTIF CONTAINING WITH AAA DOMAIN 1"/>
    <property type="match status" value="1"/>
</dbReference>
<dbReference type="SUPFAM" id="SSF53254">
    <property type="entry name" value="Phosphoglycerate mutase-like"/>
    <property type="match status" value="1"/>
</dbReference>
<organism evidence="2 3">
    <name type="scientific">Danaus plexippus plexippus</name>
    <dbReference type="NCBI Taxonomy" id="278856"/>
    <lineage>
        <taxon>Eukaryota</taxon>
        <taxon>Metazoa</taxon>
        <taxon>Ecdysozoa</taxon>
        <taxon>Arthropoda</taxon>
        <taxon>Hexapoda</taxon>
        <taxon>Insecta</taxon>
        <taxon>Pterygota</taxon>
        <taxon>Neoptera</taxon>
        <taxon>Endopterygota</taxon>
        <taxon>Lepidoptera</taxon>
        <taxon>Glossata</taxon>
        <taxon>Ditrysia</taxon>
        <taxon>Papilionoidea</taxon>
        <taxon>Nymphalidae</taxon>
        <taxon>Danainae</taxon>
        <taxon>Danaini</taxon>
        <taxon>Danaina</taxon>
        <taxon>Danaus</taxon>
        <taxon>Danaus</taxon>
    </lineage>
</organism>
<evidence type="ECO:0000256" key="1">
    <source>
        <dbReference type="SAM" id="Coils"/>
    </source>
</evidence>
<dbReference type="GO" id="GO:0016791">
    <property type="term" value="F:phosphatase activity"/>
    <property type="evidence" value="ECO:0007669"/>
    <property type="project" value="UniProtKB-ARBA"/>
</dbReference>
<dbReference type="KEGG" id="dpl:KGM_210766"/>
<feature type="coiled-coil region" evidence="1">
    <location>
        <begin position="564"/>
        <end position="596"/>
    </location>
</feature>
<accession>A0A212EYF7</accession>
<dbReference type="InterPro" id="IPR033379">
    <property type="entry name" value="Acid_Pase_AS"/>
</dbReference>
<keyword evidence="3" id="KW-1185">Reference proteome</keyword>
<dbReference type="Gene3D" id="3.40.50.1240">
    <property type="entry name" value="Phosphoglycerate mutase-like"/>
    <property type="match status" value="1"/>
</dbReference>
<gene>
    <name evidence="2" type="ORF">KGM_210766</name>
</gene>
<protein>
    <submittedName>
        <fullName evidence="2">Glucose-1-phosphatase/inositol phosphatase</fullName>
    </submittedName>
</protein>
<evidence type="ECO:0000313" key="2">
    <source>
        <dbReference type="EMBL" id="OWR46522.1"/>
    </source>
</evidence>
<keyword evidence="1" id="KW-0175">Coiled coil</keyword>
<dbReference type="Proteomes" id="UP000007151">
    <property type="component" value="Unassembled WGS sequence"/>
</dbReference>
<evidence type="ECO:0000313" key="3">
    <source>
        <dbReference type="Proteomes" id="UP000007151"/>
    </source>
</evidence>
<sequence length="762" mass="89015">MQVAINELKLNTSFIELNSILDYSESEYCKRENKCDLSQEHNTPFVRVKYKPKVSGGLKKSSEAIDGFLMALYNGFSEDQVAWGKLRNLSQWKVVMQIAEGYHNVVYKTESIAKDLAGPLLSYMRDIFVKKNTKVTLVMGHDSNINVVLNAMSFKRHYLRNSLASTPISGKVVFQKWFDESLAVVQNEGPVKDSLEIPQSAIKKKPKQEKAAKGLYLKERSVPPEVLGRLYAEYCDVINRMYDSYLNSVQLQRAPFILEIVSILMKRLYELRNELVHVIVNDYIYVDDALVTSKKTPFDIQIVVPYHFPLESREDSVEQLLQRMWADAEWRKLHPITSDINKDEDIIEDAVPVISEVQHLVQKDSSIILSEDFIQAVIIQKQERFRQFFIEDFRAKCNRRRLYFSENIKEAPLEIKVKAALLVQKVYRRYMEIKRKRVADIKRDILLGLIPDPFKKKMSFEEENNKMYERKRNIKEKCREIYLEELDREKMRLIVYKKEDQIDDITDHVRAWFLEWYYGYGFFPDYPYEAEGGTMLVVKGNYPTIAEKLKEDEDYANTMKGKTKEQLKAEMKQAKADALLKEAAAKEAKQREAEQLFRMRLNPLSDPGYQPKPSEVTGQLGEALQKYRAAWSIYDKFSPEEYPKTIYGFMQSILTEELMCQLHEECRRYVDELMRLDLKLLIKAQLEMFKSVGWQYPKMRPRKKPKSTPLPKSLKLNDAVLDSMKTIFDLGIISKPTAKIKDIIGDFKYAAYEMNIKDPDAT</sequence>
<dbReference type="PROSITE" id="PS00778">
    <property type="entry name" value="HIS_ACID_PHOSPHAT_2"/>
    <property type="match status" value="1"/>
</dbReference>
<dbReference type="InterPro" id="IPR029033">
    <property type="entry name" value="His_PPase_superfam"/>
</dbReference>